<evidence type="ECO:0000256" key="1">
    <source>
        <dbReference type="ARBA" id="ARBA00001141"/>
    </source>
</evidence>
<keyword evidence="10" id="KW-0472">Membrane</keyword>
<comment type="pathway">
    <text evidence="2">Phospholipid metabolism; CDP-diacylglycerol biosynthesis; CDP-diacylglycerol from sn-glycerol 3-phosphate: step 2/3.</text>
</comment>
<evidence type="ECO:0000256" key="7">
    <source>
        <dbReference type="ARBA" id="ARBA00022679"/>
    </source>
</evidence>
<dbReference type="InterPro" id="IPR004552">
    <property type="entry name" value="AGP_acyltrans"/>
</dbReference>
<keyword evidence="7 9" id="KW-0808">Transferase</keyword>
<feature type="domain" description="Phospholipid/glycerol acyltransferase" evidence="11">
    <location>
        <begin position="77"/>
        <end position="191"/>
    </location>
</feature>
<evidence type="ECO:0000313" key="13">
    <source>
        <dbReference type="Proteomes" id="UP001207408"/>
    </source>
</evidence>
<dbReference type="NCBIfam" id="TIGR00530">
    <property type="entry name" value="AGP_acyltrn"/>
    <property type="match status" value="1"/>
</dbReference>
<reference evidence="12" key="1">
    <citation type="submission" date="2022-10" db="EMBL/GenBank/DDBJ databases">
        <authorList>
            <person name="Yu W.X."/>
        </authorList>
    </citation>
    <scope>NUCLEOTIDE SEQUENCE</scope>
    <source>
        <strain evidence="12">D04</strain>
    </source>
</reference>
<evidence type="ECO:0000256" key="5">
    <source>
        <dbReference type="ARBA" id="ARBA00013211"/>
    </source>
</evidence>
<dbReference type="RefSeq" id="WP_301199575.1">
    <property type="nucleotide sequence ID" value="NZ_JAPDPI010000021.1"/>
</dbReference>
<keyword evidence="9" id="KW-0444">Lipid biosynthesis</keyword>
<dbReference type="SMART" id="SM00563">
    <property type="entry name" value="PlsC"/>
    <property type="match status" value="1"/>
</dbReference>
<dbReference type="InterPro" id="IPR002123">
    <property type="entry name" value="Plipid/glycerol_acylTrfase"/>
</dbReference>
<keyword evidence="9" id="KW-0443">Lipid metabolism</keyword>
<evidence type="ECO:0000256" key="6">
    <source>
        <dbReference type="ARBA" id="ARBA00016139"/>
    </source>
</evidence>
<evidence type="ECO:0000259" key="11">
    <source>
        <dbReference type="SMART" id="SM00563"/>
    </source>
</evidence>
<keyword evidence="13" id="KW-1185">Reference proteome</keyword>
<comment type="caution">
    <text evidence="12">The sequence shown here is derived from an EMBL/GenBank/DDBJ whole genome shotgun (WGS) entry which is preliminary data.</text>
</comment>
<evidence type="ECO:0000313" key="12">
    <source>
        <dbReference type="EMBL" id="MCW3806203.1"/>
    </source>
</evidence>
<evidence type="ECO:0000256" key="10">
    <source>
        <dbReference type="SAM" id="Phobius"/>
    </source>
</evidence>
<dbReference type="PANTHER" id="PTHR10434">
    <property type="entry name" value="1-ACYL-SN-GLYCEROL-3-PHOSPHATE ACYLTRANSFERASE"/>
    <property type="match status" value="1"/>
</dbReference>
<dbReference type="Proteomes" id="UP001207408">
    <property type="component" value="Unassembled WGS sequence"/>
</dbReference>
<accession>A0AAE3ME91</accession>
<dbReference type="CDD" id="cd07989">
    <property type="entry name" value="LPLAT_AGPAT-like"/>
    <property type="match status" value="1"/>
</dbReference>
<dbReference type="EC" id="2.3.1.51" evidence="5 9"/>
<keyword evidence="8 9" id="KW-0012">Acyltransferase</keyword>
<dbReference type="GO" id="GO:0016020">
    <property type="term" value="C:membrane"/>
    <property type="evidence" value="ECO:0007669"/>
    <property type="project" value="InterPro"/>
</dbReference>
<evidence type="ECO:0000256" key="3">
    <source>
        <dbReference type="ARBA" id="ARBA00005189"/>
    </source>
</evidence>
<evidence type="ECO:0000256" key="4">
    <source>
        <dbReference type="ARBA" id="ARBA00008655"/>
    </source>
</evidence>
<keyword evidence="9" id="KW-0594">Phospholipid biosynthesis</keyword>
<feature type="transmembrane region" description="Helical" evidence="10">
    <location>
        <begin position="12"/>
        <end position="39"/>
    </location>
</feature>
<dbReference type="PANTHER" id="PTHR10434:SF66">
    <property type="entry name" value="PHOSPHOLIPID_GLYCEROL ACYLTRANSFERASE DOMAIN-CONTAINING PROTEIN"/>
    <property type="match status" value="1"/>
</dbReference>
<comment type="domain">
    <text evidence="9">The HXXXXD motif is essential for acyltransferase activity and may constitute the binding site for the phosphate moiety of the glycerol-3-phosphate.</text>
</comment>
<comment type="catalytic activity">
    <reaction evidence="1 9">
        <text>a 1-acyl-sn-glycero-3-phosphate + an acyl-CoA = a 1,2-diacyl-sn-glycero-3-phosphate + CoA</text>
        <dbReference type="Rhea" id="RHEA:19709"/>
        <dbReference type="ChEBI" id="CHEBI:57287"/>
        <dbReference type="ChEBI" id="CHEBI:57970"/>
        <dbReference type="ChEBI" id="CHEBI:58342"/>
        <dbReference type="ChEBI" id="CHEBI:58608"/>
        <dbReference type="EC" id="2.3.1.51"/>
    </reaction>
</comment>
<name>A0AAE3ME91_9BACT</name>
<gene>
    <name evidence="12" type="ORF">OM074_11255</name>
</gene>
<keyword evidence="9" id="KW-1208">Phospholipid metabolism</keyword>
<dbReference type="AlphaFoldDB" id="A0AAE3ME91"/>
<dbReference type="GO" id="GO:0006654">
    <property type="term" value="P:phosphatidic acid biosynthetic process"/>
    <property type="evidence" value="ECO:0007669"/>
    <property type="project" value="TreeGrafter"/>
</dbReference>
<comment type="pathway">
    <text evidence="3">Lipid metabolism.</text>
</comment>
<sequence>MKTVGNFFYQVYKWIVFIPVFAIASVVFSLGAALLAMLISPRVGSLSGVMWAKTVAFFTPMRVAVTGREHITKGQSYVIVANHQSAYDIFALYGFLGIDFRWIMKKELRHAFGIGPASARVGHIFIDRSSPKAAYDSIKEAKNKLVKGTSVVVFPEGTRSDSNTVRRFKSGAFKIAEDLELPILPVTIKDTHKIYRGKGVDVKPGRVSITINPCINTVGYKGDIKTLMEVTREALIQPIKEYNQ</sequence>
<dbReference type="Pfam" id="PF01553">
    <property type="entry name" value="Acyltransferase"/>
    <property type="match status" value="1"/>
</dbReference>
<proteinExistence type="inferred from homology"/>
<keyword evidence="10" id="KW-1133">Transmembrane helix</keyword>
<evidence type="ECO:0000256" key="8">
    <source>
        <dbReference type="ARBA" id="ARBA00023315"/>
    </source>
</evidence>
<organism evidence="12 13">
    <name type="scientific">Plebeiibacterium marinum</name>
    <dbReference type="NCBI Taxonomy" id="2992111"/>
    <lineage>
        <taxon>Bacteria</taxon>
        <taxon>Pseudomonadati</taxon>
        <taxon>Bacteroidota</taxon>
        <taxon>Bacteroidia</taxon>
        <taxon>Marinilabiliales</taxon>
        <taxon>Marinilabiliaceae</taxon>
        <taxon>Plebeiibacterium</taxon>
    </lineage>
</organism>
<comment type="similarity">
    <text evidence="4 9">Belongs to the 1-acyl-sn-glycerol-3-phosphate acyltransferase family.</text>
</comment>
<protein>
    <recommendedName>
        <fullName evidence="6 9">1-acyl-sn-glycerol-3-phosphate acyltransferase</fullName>
        <ecNumber evidence="5 9">2.3.1.51</ecNumber>
    </recommendedName>
</protein>
<evidence type="ECO:0000256" key="9">
    <source>
        <dbReference type="RuleBase" id="RU361267"/>
    </source>
</evidence>
<dbReference type="GO" id="GO:0003841">
    <property type="term" value="F:1-acylglycerol-3-phosphate O-acyltransferase activity"/>
    <property type="evidence" value="ECO:0007669"/>
    <property type="project" value="UniProtKB-UniRule"/>
</dbReference>
<keyword evidence="10" id="KW-0812">Transmembrane</keyword>
<evidence type="ECO:0000256" key="2">
    <source>
        <dbReference type="ARBA" id="ARBA00004728"/>
    </source>
</evidence>
<dbReference type="EMBL" id="JAPDPI010000021">
    <property type="protein sequence ID" value="MCW3806203.1"/>
    <property type="molecule type" value="Genomic_DNA"/>
</dbReference>
<dbReference type="SUPFAM" id="SSF69593">
    <property type="entry name" value="Glycerol-3-phosphate (1)-acyltransferase"/>
    <property type="match status" value="1"/>
</dbReference>